<evidence type="ECO:0000313" key="3">
    <source>
        <dbReference type="EMBL" id="TLX69803.1"/>
    </source>
</evidence>
<dbReference type="EMBL" id="SWDV01000075">
    <property type="protein sequence ID" value="TLX69803.1"/>
    <property type="molecule type" value="Genomic_DNA"/>
</dbReference>
<sequence>MKVVDLAQRSPDWHEWRREGVSATSCAVIMGANPDKSPLELWRELVGIVTPPDLSVIPQVRQGVQREPMALQAFEEKYGQLGMPVCGESQEYPIIRASFDGLLANGAPVEIKNLADANHLEVLRLQMESHAYLLYRWQVWHQMIVSGASEGYLWFWSPKHEPCCLPVSLDEVTRKRIIAAEIHFWELVETGSPPAADPKRDVLPLDQLELDAWRKLARPRRELEQKITQLKAELKALTNQAKEQDAAFRPLMGLFRRADALGVRVTCYEIAGAVDWEGVAKELHDAIPEDVLNRHRTGGSVAYRHTVNPNYDEATALPEPKPRVRRLAPAESKEATEPSVAYGTFWF</sequence>
<name>A0A5R9QKK2_9PSED</name>
<dbReference type="NCBIfam" id="TIGR03033">
    <property type="entry name" value="phage_rel_nuc"/>
    <property type="match status" value="1"/>
</dbReference>
<keyword evidence="4" id="KW-1185">Reference proteome</keyword>
<dbReference type="OrthoDB" id="9135654at2"/>
<dbReference type="InterPro" id="IPR017482">
    <property type="entry name" value="Lambda-type_endonuclease"/>
</dbReference>
<dbReference type="Proteomes" id="UP000306635">
    <property type="component" value="Unassembled WGS sequence"/>
</dbReference>
<protein>
    <submittedName>
        <fullName evidence="3">DNA recombination protein</fullName>
    </submittedName>
</protein>
<comment type="caution">
    <text evidence="3">The sequence shown here is derived from an EMBL/GenBank/DDBJ whole genome shotgun (WGS) entry which is preliminary data.</text>
</comment>
<dbReference type="GeneID" id="300409050"/>
<accession>A0A5R9QKK2</accession>
<dbReference type="InterPro" id="IPR011604">
    <property type="entry name" value="PDDEXK-like_dom_sf"/>
</dbReference>
<dbReference type="SUPFAM" id="SSF52980">
    <property type="entry name" value="Restriction endonuclease-like"/>
    <property type="match status" value="1"/>
</dbReference>
<dbReference type="AlphaFoldDB" id="A0A5R9QKK2"/>
<gene>
    <name evidence="3" type="ORF">FAS41_30000</name>
</gene>
<feature type="domain" description="YqaJ viral recombinase" evidence="2">
    <location>
        <begin position="12"/>
        <end position="148"/>
    </location>
</feature>
<evidence type="ECO:0000313" key="4">
    <source>
        <dbReference type="Proteomes" id="UP000306635"/>
    </source>
</evidence>
<evidence type="ECO:0000256" key="1">
    <source>
        <dbReference type="SAM" id="Coils"/>
    </source>
</evidence>
<dbReference type="RefSeq" id="WP_138526907.1">
    <property type="nucleotide sequence ID" value="NZ_SWDV01000075.1"/>
</dbReference>
<organism evidence="3 4">
    <name type="scientific">Pseudomonas nicosulfuronedens</name>
    <dbReference type="NCBI Taxonomy" id="2571105"/>
    <lineage>
        <taxon>Bacteria</taxon>
        <taxon>Pseudomonadati</taxon>
        <taxon>Pseudomonadota</taxon>
        <taxon>Gammaproteobacteria</taxon>
        <taxon>Pseudomonadales</taxon>
        <taxon>Pseudomonadaceae</taxon>
        <taxon>Pseudomonas</taxon>
    </lineage>
</organism>
<dbReference type="InterPro" id="IPR019080">
    <property type="entry name" value="YqaJ_viral_recombinase"/>
</dbReference>
<dbReference type="Pfam" id="PF09588">
    <property type="entry name" value="YqaJ"/>
    <property type="match status" value="1"/>
</dbReference>
<feature type="coiled-coil region" evidence="1">
    <location>
        <begin position="220"/>
        <end position="247"/>
    </location>
</feature>
<reference evidence="3 4" key="1">
    <citation type="submission" date="2019-04" db="EMBL/GenBank/DDBJ databases">
        <authorList>
            <person name="Li M."/>
        </authorList>
    </citation>
    <scope>NUCLEOTIDE SEQUENCE [LARGE SCALE GENOMIC DNA]</scope>
    <source>
        <strain evidence="3 4">LAM1902</strain>
    </source>
</reference>
<dbReference type="InterPro" id="IPR011335">
    <property type="entry name" value="Restrct_endonuc-II-like"/>
</dbReference>
<dbReference type="Gene3D" id="3.90.320.10">
    <property type="match status" value="1"/>
</dbReference>
<keyword evidence="1" id="KW-0175">Coiled coil</keyword>
<proteinExistence type="predicted"/>
<evidence type="ECO:0000259" key="2">
    <source>
        <dbReference type="Pfam" id="PF09588"/>
    </source>
</evidence>